<keyword evidence="4" id="KW-1185">Reference proteome</keyword>
<sequence>MPTITATLLSPVLVAIAIPLAGFAVVTTTLAFSTLLVRVAVVYLELGAVVLHDHISGRPISSVNLPPLKTAAARTDTAGARRKSRPSSSGSGHSEISVASLRLPENNAPGTCNGSGAHRDFEGVGGWVFGTTDEDDGLWTSMNSRLELPATVGERKRKRKHQRSMTSGAVPVTMLETPFRRVLRSPDSSNPPTRSRARTPNAPRSSSPVEYFAAQHVSKSTTALDTANMGRPLTHHKTSSSSTISSGSSGRTLGIKIPGE</sequence>
<feature type="transmembrane region" description="Helical" evidence="2">
    <location>
        <begin position="12"/>
        <end position="37"/>
    </location>
</feature>
<feature type="compositionally biased region" description="Low complexity" evidence="1">
    <location>
        <begin position="239"/>
        <end position="250"/>
    </location>
</feature>
<feature type="region of interest" description="Disordered" evidence="1">
    <location>
        <begin position="150"/>
        <end position="260"/>
    </location>
</feature>
<evidence type="ECO:0000256" key="1">
    <source>
        <dbReference type="SAM" id="MobiDB-lite"/>
    </source>
</evidence>
<protein>
    <submittedName>
        <fullName evidence="3">Uncharacterized protein</fullName>
    </submittedName>
</protein>
<feature type="region of interest" description="Disordered" evidence="1">
    <location>
        <begin position="72"/>
        <end position="117"/>
    </location>
</feature>
<evidence type="ECO:0000313" key="3">
    <source>
        <dbReference type="EMBL" id="SLM39211.1"/>
    </source>
</evidence>
<accession>A0A1W5D851</accession>
<proteinExistence type="predicted"/>
<dbReference type="EMBL" id="FWEW01003471">
    <property type="protein sequence ID" value="SLM39211.1"/>
    <property type="molecule type" value="Genomic_DNA"/>
</dbReference>
<dbReference type="Proteomes" id="UP000192927">
    <property type="component" value="Unassembled WGS sequence"/>
</dbReference>
<keyword evidence="2" id="KW-0812">Transmembrane</keyword>
<name>A0A1W5D851_9LECA</name>
<dbReference type="AlphaFoldDB" id="A0A1W5D851"/>
<keyword evidence="2" id="KW-0472">Membrane</keyword>
<reference evidence="4" key="1">
    <citation type="submission" date="2017-03" db="EMBL/GenBank/DDBJ databases">
        <authorList>
            <person name="Sharma R."/>
            <person name="Thines M."/>
        </authorList>
    </citation>
    <scope>NUCLEOTIDE SEQUENCE [LARGE SCALE GENOMIC DNA]</scope>
</reference>
<evidence type="ECO:0000256" key="2">
    <source>
        <dbReference type="SAM" id="Phobius"/>
    </source>
</evidence>
<feature type="compositionally biased region" description="Low complexity" evidence="1">
    <location>
        <begin position="86"/>
        <end position="100"/>
    </location>
</feature>
<organism evidence="3 4">
    <name type="scientific">Lasallia pustulata</name>
    <dbReference type="NCBI Taxonomy" id="136370"/>
    <lineage>
        <taxon>Eukaryota</taxon>
        <taxon>Fungi</taxon>
        <taxon>Dikarya</taxon>
        <taxon>Ascomycota</taxon>
        <taxon>Pezizomycotina</taxon>
        <taxon>Lecanoromycetes</taxon>
        <taxon>OSLEUM clade</taxon>
        <taxon>Umbilicariomycetidae</taxon>
        <taxon>Umbilicariales</taxon>
        <taxon>Umbilicariaceae</taxon>
        <taxon>Lasallia</taxon>
    </lineage>
</organism>
<keyword evidence="2" id="KW-1133">Transmembrane helix</keyword>
<evidence type="ECO:0000313" key="4">
    <source>
        <dbReference type="Proteomes" id="UP000192927"/>
    </source>
</evidence>